<reference evidence="2 3" key="1">
    <citation type="submission" date="2021-11" db="EMBL/GenBank/DDBJ databases">
        <title>Draft genome sequence of Paenibacillus profundus YoMME, a new Gram-positive bacteria with exoelectrogenic properties.</title>
        <authorList>
            <person name="Hubenova Y."/>
            <person name="Hubenova E."/>
            <person name="Manasiev Y."/>
            <person name="Peykov S."/>
            <person name="Mitov M."/>
        </authorList>
    </citation>
    <scope>NUCLEOTIDE SEQUENCE [LARGE SCALE GENOMIC DNA]</scope>
    <source>
        <strain evidence="2 3">YoMME</strain>
    </source>
</reference>
<name>A0ABS8YNH5_9BACL</name>
<keyword evidence="1" id="KW-0732">Signal</keyword>
<comment type="caution">
    <text evidence="2">The sequence shown here is derived from an EMBL/GenBank/DDBJ whole genome shotgun (WGS) entry which is preliminary data.</text>
</comment>
<feature type="chain" id="PRO_5046740693" description="Lipoprotein" evidence="1">
    <location>
        <begin position="25"/>
        <end position="351"/>
    </location>
</feature>
<accession>A0ABS8YNH5</accession>
<sequence length="351" mass="39188">MNRWMKGALALVFAFALIITGCGAKSNPKEAVEGAFGKSLEMKSYSFNSSIKIDDFLVNAASTTTDPNAQMVISMLKNAELSVNGVMQQEPLQMEANLEVNLKGDMALTFTLPIVMNQDKIWVKVPNIPTLPLPQDLVGKFIEMDLKQLAEETGEPLPTAADMKTMQNFSNDLFKAIVSKFDEKTFFSKVDKKDAGLPDTVKAKEIVKFNVTNESFDQFMTTFVKDAVPALTEVVSKEEYRKLLKLEQSDIDAMKKDLQSDDNELKKGIEEIKKTMKINEFSMTTAIDKDQFPAYQQIVANLEFTEDGQQAKVAARITNEYTNINGKADFKIGIPTDVVTMDQLQQMFGGY</sequence>
<organism evidence="2 3">
    <name type="scientific">Paenibacillus profundus</name>
    <dbReference type="NCBI Taxonomy" id="1173085"/>
    <lineage>
        <taxon>Bacteria</taxon>
        <taxon>Bacillati</taxon>
        <taxon>Bacillota</taxon>
        <taxon>Bacilli</taxon>
        <taxon>Bacillales</taxon>
        <taxon>Paenibacillaceae</taxon>
        <taxon>Paenibacillus</taxon>
    </lineage>
</organism>
<gene>
    <name evidence="2" type="ORF">LQV63_23060</name>
</gene>
<evidence type="ECO:0000313" key="3">
    <source>
        <dbReference type="Proteomes" id="UP001199916"/>
    </source>
</evidence>
<dbReference type="Proteomes" id="UP001199916">
    <property type="component" value="Unassembled WGS sequence"/>
</dbReference>
<evidence type="ECO:0000256" key="1">
    <source>
        <dbReference type="SAM" id="SignalP"/>
    </source>
</evidence>
<dbReference type="RefSeq" id="WP_233698420.1">
    <property type="nucleotide sequence ID" value="NZ_JAJNBZ010000025.1"/>
</dbReference>
<dbReference type="PROSITE" id="PS51257">
    <property type="entry name" value="PROKAR_LIPOPROTEIN"/>
    <property type="match status" value="1"/>
</dbReference>
<proteinExistence type="predicted"/>
<protein>
    <recommendedName>
        <fullName evidence="4">Lipoprotein</fullName>
    </recommendedName>
</protein>
<evidence type="ECO:0008006" key="4">
    <source>
        <dbReference type="Google" id="ProtNLM"/>
    </source>
</evidence>
<dbReference type="EMBL" id="JAJNBZ010000025">
    <property type="protein sequence ID" value="MCE5172165.1"/>
    <property type="molecule type" value="Genomic_DNA"/>
</dbReference>
<dbReference type="Pfam" id="PF20316">
    <property type="entry name" value="DUF6612"/>
    <property type="match status" value="1"/>
</dbReference>
<dbReference type="InterPro" id="IPR046720">
    <property type="entry name" value="DUF6612"/>
</dbReference>
<feature type="signal peptide" evidence="1">
    <location>
        <begin position="1"/>
        <end position="24"/>
    </location>
</feature>
<keyword evidence="3" id="KW-1185">Reference proteome</keyword>
<evidence type="ECO:0000313" key="2">
    <source>
        <dbReference type="EMBL" id="MCE5172165.1"/>
    </source>
</evidence>